<dbReference type="Proteomes" id="UP000504607">
    <property type="component" value="Chromosome 6"/>
</dbReference>
<proteinExistence type="predicted"/>
<evidence type="ECO:0000313" key="2">
    <source>
        <dbReference type="Proteomes" id="UP000504607"/>
    </source>
</evidence>
<dbReference type="RefSeq" id="XP_029120985.1">
    <property type="nucleotide sequence ID" value="XM_029265152.1"/>
</dbReference>
<evidence type="ECO:0000256" key="1">
    <source>
        <dbReference type="SAM" id="MobiDB-lite"/>
    </source>
</evidence>
<dbReference type="InterPro" id="IPR036869">
    <property type="entry name" value="J_dom_sf"/>
</dbReference>
<dbReference type="InterPro" id="IPR001623">
    <property type="entry name" value="DnaJ_domain"/>
</dbReference>
<dbReference type="Gene3D" id="1.10.287.110">
    <property type="entry name" value="DnaJ domain"/>
    <property type="match status" value="1"/>
</dbReference>
<keyword evidence="2" id="KW-1185">Reference proteome</keyword>
<accession>A0A8N4EXN8</accession>
<dbReference type="SUPFAM" id="SSF46565">
    <property type="entry name" value="Chaperone J-domain"/>
    <property type="match status" value="1"/>
</dbReference>
<evidence type="ECO:0000313" key="3">
    <source>
        <dbReference type="RefSeq" id="XP_029120985.1"/>
    </source>
</evidence>
<dbReference type="CDD" id="cd06257">
    <property type="entry name" value="DnaJ"/>
    <property type="match status" value="1"/>
</dbReference>
<feature type="region of interest" description="Disordered" evidence="1">
    <location>
        <begin position="86"/>
        <end position="108"/>
    </location>
</feature>
<gene>
    <name evidence="3" type="primary">LOC105047085</name>
</gene>
<organism evidence="2 3">
    <name type="scientific">Elaeis guineensis var. tenera</name>
    <name type="common">Oil palm</name>
    <dbReference type="NCBI Taxonomy" id="51953"/>
    <lineage>
        <taxon>Eukaryota</taxon>
        <taxon>Viridiplantae</taxon>
        <taxon>Streptophyta</taxon>
        <taxon>Embryophyta</taxon>
        <taxon>Tracheophyta</taxon>
        <taxon>Spermatophyta</taxon>
        <taxon>Magnoliopsida</taxon>
        <taxon>Liliopsida</taxon>
        <taxon>Arecaceae</taxon>
        <taxon>Arecoideae</taxon>
        <taxon>Cocoseae</taxon>
        <taxon>Elaeidinae</taxon>
        <taxon>Elaeis</taxon>
    </lineage>
</organism>
<name>A0A8N4EXN8_ELAGV</name>
<reference evidence="3" key="1">
    <citation type="submission" date="2025-08" db="UniProtKB">
        <authorList>
            <consortium name="RefSeq"/>
        </authorList>
    </citation>
    <scope>IDENTIFICATION</scope>
</reference>
<sequence length="108" mass="12159">MGTEQLSGRPGSHYAVLGVRPDASAGEIRSAFRKLALVFNGKRYGIRIEGEGNHGWWRKRTGDSSRSTRLTKFCRIKRGERCMMQGSSIQSKTTKTKSRDLMSSFKKC</sequence>
<dbReference type="GO" id="GO:0005783">
    <property type="term" value="C:endoplasmic reticulum"/>
    <property type="evidence" value="ECO:0007669"/>
    <property type="project" value="UniProtKB-ARBA"/>
</dbReference>
<protein>
    <submittedName>
        <fullName evidence="3">Uncharacterized protein LOC105047085 isoform X5</fullName>
    </submittedName>
</protein>
<dbReference type="AlphaFoldDB" id="A0A8N4EXN8"/>